<sequence length="629" mass="71482">MKLNAQQLQEIFIGLGVYLVAAWALATQVPARWRTYGQKIAAVLGIVVFFVGVQRYVADHARAVDVAKAGIAMMAASCVFYEAHRAGQRRPVAERWKKFVGLTLGVAAIVLYFNGFRFGYPKYWHRWDQYHYYMGAKYFPELGYRNLYKCSLIAQDELGVVEYTNEDTGKKVRLDMTKEVRHPDKKIRNLSGDNLLKPASEFLGKPEECKEGFTPERWDAYKRDVQFFRTVSDKGYWEDMQKDHGYNPPPVWTLGGKFFAEILEPGHRLFGSLWVQHLAMLDVLYIAGIFVALYWGFGWRVCAVGAIFWGCQSSAPFYWTGGAFLRQDWLFWLVLSVALLRKRYFALAGASVVYAGLLRIFPGIVVVGGLTVAGIHLARHKRMPAHHVRMLLGGIAAAAILIPASMAVAGKDAYQQFYKHTLQVHDQTPLTNHMGLRVLVGQTTPIEINERIGPVPLPGVKLGVGVESGRMEYTRDNKLQDPFEVWKRMRNERYAKYKWVAYAIVAAIFAFFVYVCRRVKSLWIATCLAQIFMILGAQLTCYYYSFMILCAPLTRVKPQTEVPLFGLAALSQFIWMAFYWNDDKYYTLTAISLAFCVYLLCVFSGRGLPWRKQGDEARTTPADAAAPQS</sequence>
<feature type="transmembrane region" description="Helical" evidence="1">
    <location>
        <begin position="497"/>
        <end position="515"/>
    </location>
</feature>
<feature type="transmembrane region" description="Helical" evidence="1">
    <location>
        <begin position="521"/>
        <end position="550"/>
    </location>
</feature>
<reference evidence="2 3" key="1">
    <citation type="submission" date="2013-05" db="EMBL/GenBank/DDBJ databases">
        <title>Genome assembly of Chondromyces apiculatus DSM 436.</title>
        <authorList>
            <person name="Sharma G."/>
            <person name="Khatri I."/>
            <person name="Kaur C."/>
            <person name="Mayilraj S."/>
            <person name="Subramanian S."/>
        </authorList>
    </citation>
    <scope>NUCLEOTIDE SEQUENCE [LARGE SCALE GENOMIC DNA]</scope>
    <source>
        <strain evidence="2 3">DSM 436</strain>
    </source>
</reference>
<organism evidence="2 3">
    <name type="scientific">Chondromyces apiculatus DSM 436</name>
    <dbReference type="NCBI Taxonomy" id="1192034"/>
    <lineage>
        <taxon>Bacteria</taxon>
        <taxon>Pseudomonadati</taxon>
        <taxon>Myxococcota</taxon>
        <taxon>Polyangia</taxon>
        <taxon>Polyangiales</taxon>
        <taxon>Polyangiaceae</taxon>
        <taxon>Chondromyces</taxon>
    </lineage>
</organism>
<feature type="transmembrane region" description="Helical" evidence="1">
    <location>
        <begin position="278"/>
        <end position="297"/>
    </location>
</feature>
<dbReference type="EMBL" id="ASRX01000009">
    <property type="protein sequence ID" value="EYF07562.1"/>
    <property type="molecule type" value="Genomic_DNA"/>
</dbReference>
<name>A0A017TFA2_9BACT</name>
<feature type="transmembrane region" description="Helical" evidence="1">
    <location>
        <begin position="36"/>
        <end position="57"/>
    </location>
</feature>
<feature type="transmembrane region" description="Helical" evidence="1">
    <location>
        <begin position="390"/>
        <end position="409"/>
    </location>
</feature>
<keyword evidence="3" id="KW-1185">Reference proteome</keyword>
<protein>
    <submittedName>
        <fullName evidence="2">Uncharacterized protein</fullName>
    </submittedName>
</protein>
<feature type="transmembrane region" description="Helical" evidence="1">
    <location>
        <begin position="562"/>
        <end position="579"/>
    </location>
</feature>
<feature type="transmembrane region" description="Helical" evidence="1">
    <location>
        <begin position="352"/>
        <end position="378"/>
    </location>
</feature>
<keyword evidence="1" id="KW-1133">Transmembrane helix</keyword>
<evidence type="ECO:0000313" key="3">
    <source>
        <dbReference type="Proteomes" id="UP000019678"/>
    </source>
</evidence>
<dbReference type="AlphaFoldDB" id="A0A017TFA2"/>
<evidence type="ECO:0000256" key="1">
    <source>
        <dbReference type="SAM" id="Phobius"/>
    </source>
</evidence>
<dbReference type="OrthoDB" id="5479696at2"/>
<dbReference type="Proteomes" id="UP000019678">
    <property type="component" value="Unassembled WGS sequence"/>
</dbReference>
<keyword evidence="1" id="KW-0472">Membrane</keyword>
<dbReference type="STRING" id="1192034.CAP_8685"/>
<evidence type="ECO:0000313" key="2">
    <source>
        <dbReference type="EMBL" id="EYF07562.1"/>
    </source>
</evidence>
<proteinExistence type="predicted"/>
<feature type="transmembrane region" description="Helical" evidence="1">
    <location>
        <begin position="317"/>
        <end position="340"/>
    </location>
</feature>
<feature type="transmembrane region" description="Helical" evidence="1">
    <location>
        <begin position="99"/>
        <end position="120"/>
    </location>
</feature>
<accession>A0A017TFA2</accession>
<feature type="transmembrane region" description="Helical" evidence="1">
    <location>
        <begin position="12"/>
        <end position="30"/>
    </location>
</feature>
<dbReference type="RefSeq" id="WP_044237469.1">
    <property type="nucleotide sequence ID" value="NZ_ASRX01000009.1"/>
</dbReference>
<comment type="caution">
    <text evidence="2">The sequence shown here is derived from an EMBL/GenBank/DDBJ whole genome shotgun (WGS) entry which is preliminary data.</text>
</comment>
<keyword evidence="1" id="KW-0812">Transmembrane</keyword>
<feature type="transmembrane region" description="Helical" evidence="1">
    <location>
        <begin position="585"/>
        <end position="603"/>
    </location>
</feature>
<gene>
    <name evidence="2" type="ORF">CAP_8685</name>
</gene>